<comment type="subunit">
    <text evidence="3">Forms a 24-polypeptide structural core with octahedral symmetry.</text>
</comment>
<keyword evidence="14" id="KW-1185">Reference proteome</keyword>
<evidence type="ECO:0000256" key="10">
    <source>
        <dbReference type="RuleBase" id="RU003423"/>
    </source>
</evidence>
<dbReference type="Pfam" id="PF02817">
    <property type="entry name" value="E3_binding"/>
    <property type="match status" value="1"/>
</dbReference>
<gene>
    <name evidence="13" type="primary">aceF</name>
    <name evidence="13" type="ORF">PROFFT_A_01530</name>
</gene>
<dbReference type="InterPro" id="IPR000089">
    <property type="entry name" value="Biotin_lipoyl"/>
</dbReference>
<dbReference type="InterPro" id="IPR003016">
    <property type="entry name" value="2-oxoA_DH_lipoyl-BS"/>
</dbReference>
<feature type="domain" description="Peripheral subunit-binding (PSBD)" evidence="12">
    <location>
        <begin position="196"/>
        <end position="233"/>
    </location>
</feature>
<feature type="domain" description="Lipoyl-binding" evidence="11">
    <location>
        <begin position="13"/>
        <end position="86"/>
    </location>
</feature>
<keyword evidence="13" id="KW-0670">Pyruvate</keyword>
<evidence type="ECO:0000256" key="5">
    <source>
        <dbReference type="ARBA" id="ARBA00022737"/>
    </source>
</evidence>
<dbReference type="PROSITE" id="PS00189">
    <property type="entry name" value="LIPOYL"/>
    <property type="match status" value="1"/>
</dbReference>
<evidence type="ECO:0000256" key="9">
    <source>
        <dbReference type="ARBA" id="ARBA00048370"/>
    </source>
</evidence>
<evidence type="ECO:0000313" key="13">
    <source>
        <dbReference type="EMBL" id="CAD6508336.1"/>
    </source>
</evidence>
<dbReference type="InterPro" id="IPR004167">
    <property type="entry name" value="PSBD"/>
</dbReference>
<name>A0A8E4EY28_9ENTR</name>
<comment type="similarity">
    <text evidence="2 10">Belongs to the 2-oxoacid dehydrogenase family.</text>
</comment>
<keyword evidence="6 10" id="KW-0450">Lipoyl</keyword>
<dbReference type="FunFam" id="2.40.50.100:FF:000009">
    <property type="entry name" value="Acetyltransferase component of pyruvate dehydrogenase complex"/>
    <property type="match status" value="1"/>
</dbReference>
<dbReference type="KEGG" id="ptf:PROFFT_A_01530"/>
<evidence type="ECO:0000256" key="4">
    <source>
        <dbReference type="ARBA" id="ARBA00022679"/>
    </source>
</evidence>
<proteinExistence type="inferred from homology"/>
<dbReference type="EMBL" id="LR890047">
    <property type="protein sequence ID" value="CAD6508336.1"/>
    <property type="molecule type" value="Genomic_DNA"/>
</dbReference>
<evidence type="ECO:0000256" key="3">
    <source>
        <dbReference type="ARBA" id="ARBA00011484"/>
    </source>
</evidence>
<dbReference type="GO" id="GO:0031405">
    <property type="term" value="F:lipoic acid binding"/>
    <property type="evidence" value="ECO:0007669"/>
    <property type="project" value="TreeGrafter"/>
</dbReference>
<dbReference type="PROSITE" id="PS50968">
    <property type="entry name" value="BIOTINYL_LIPOYL"/>
    <property type="match status" value="1"/>
</dbReference>
<evidence type="ECO:0000256" key="1">
    <source>
        <dbReference type="ARBA" id="ARBA00001938"/>
    </source>
</evidence>
<dbReference type="PROSITE" id="PS51826">
    <property type="entry name" value="PSBD"/>
    <property type="match status" value="1"/>
</dbReference>
<accession>A0A8E4EY28</accession>
<reference evidence="13" key="1">
    <citation type="submission" date="2020-10" db="EMBL/GenBank/DDBJ databases">
        <authorList>
            <person name="Szabo G."/>
        </authorList>
    </citation>
    <scope>NUCLEOTIDE SEQUENCE</scope>
    <source>
        <strain evidence="13">PROFFT</strain>
    </source>
</reference>
<dbReference type="InterPro" id="IPR001078">
    <property type="entry name" value="2-oxoacid_DH_actylTfrase"/>
</dbReference>
<dbReference type="Pfam" id="PF00198">
    <property type="entry name" value="2-oxoacid_dh"/>
    <property type="match status" value="1"/>
</dbReference>
<dbReference type="InterPro" id="IPR050743">
    <property type="entry name" value="2-oxoacid_DH_E2_comp"/>
</dbReference>
<dbReference type="GO" id="GO:0006086">
    <property type="term" value="P:pyruvate decarboxylation to acetyl-CoA"/>
    <property type="evidence" value="ECO:0007669"/>
    <property type="project" value="TreeGrafter"/>
</dbReference>
<keyword evidence="7 10" id="KW-0012">Acyltransferase</keyword>
<organism evidence="13 14">
    <name type="scientific">Candidatus Profftia tarda</name>
    <dbReference type="NCBI Taxonomy" id="1177216"/>
    <lineage>
        <taxon>Bacteria</taxon>
        <taxon>Pseudomonadati</taxon>
        <taxon>Pseudomonadota</taxon>
        <taxon>Gammaproteobacteria</taxon>
        <taxon>Enterobacterales</taxon>
        <taxon>Enterobacteriaceae</taxon>
        <taxon>Candidatus Profftia</taxon>
    </lineage>
</organism>
<evidence type="ECO:0000256" key="6">
    <source>
        <dbReference type="ARBA" id="ARBA00022823"/>
    </source>
</evidence>
<evidence type="ECO:0000256" key="7">
    <source>
        <dbReference type="ARBA" id="ARBA00023315"/>
    </source>
</evidence>
<comment type="cofactor">
    <cofactor evidence="1 10">
        <name>(R)-lipoate</name>
        <dbReference type="ChEBI" id="CHEBI:83088"/>
    </cofactor>
</comment>
<dbReference type="CDD" id="cd06849">
    <property type="entry name" value="lipoyl_domain"/>
    <property type="match status" value="1"/>
</dbReference>
<keyword evidence="4 10" id="KW-0808">Transferase</keyword>
<dbReference type="GO" id="GO:0004742">
    <property type="term" value="F:dihydrolipoyllysine-residue acetyltransferase activity"/>
    <property type="evidence" value="ECO:0007669"/>
    <property type="project" value="UniProtKB-EC"/>
</dbReference>
<dbReference type="RefSeq" id="WP_216782586.1">
    <property type="nucleotide sequence ID" value="NZ_LR890047.1"/>
</dbReference>
<evidence type="ECO:0000256" key="2">
    <source>
        <dbReference type="ARBA" id="ARBA00007317"/>
    </source>
</evidence>
<dbReference type="EC" id="2.3.1.-" evidence="10"/>
<dbReference type="GO" id="GO:0005737">
    <property type="term" value="C:cytoplasm"/>
    <property type="evidence" value="ECO:0007669"/>
    <property type="project" value="TreeGrafter"/>
</dbReference>
<keyword evidence="5" id="KW-0677">Repeat</keyword>
<protein>
    <recommendedName>
        <fullName evidence="10">Dihydrolipoamide acetyltransferase component of pyruvate dehydrogenase complex</fullName>
        <ecNumber evidence="10">2.3.1.-</ecNumber>
    </recommendedName>
</protein>
<comment type="catalytic activity">
    <reaction evidence="9">
        <text>N(6)-[(R)-dihydrolipoyl]-L-lysyl-[protein] + acetyl-CoA = N(6)-[(R)-S(8)-acetyldihydrolipoyl]-L-lysyl-[protein] + CoA</text>
        <dbReference type="Rhea" id="RHEA:17017"/>
        <dbReference type="Rhea" id="RHEA-COMP:10475"/>
        <dbReference type="Rhea" id="RHEA-COMP:10478"/>
        <dbReference type="ChEBI" id="CHEBI:57287"/>
        <dbReference type="ChEBI" id="CHEBI:57288"/>
        <dbReference type="ChEBI" id="CHEBI:83100"/>
        <dbReference type="ChEBI" id="CHEBI:83111"/>
        <dbReference type="EC" id="2.3.1.12"/>
    </reaction>
</comment>
<dbReference type="Pfam" id="PF00364">
    <property type="entry name" value="Biotin_lipoyl"/>
    <property type="match status" value="1"/>
</dbReference>
<evidence type="ECO:0000313" key="14">
    <source>
        <dbReference type="Proteomes" id="UP000683585"/>
    </source>
</evidence>
<dbReference type="Proteomes" id="UP000683585">
    <property type="component" value="Chromosome"/>
</dbReference>
<evidence type="ECO:0000259" key="11">
    <source>
        <dbReference type="PROSITE" id="PS50968"/>
    </source>
</evidence>
<dbReference type="PANTHER" id="PTHR43178:SF2">
    <property type="entry name" value="DIHYDROLIPOYLLYSINE-RESIDUE ACETYLTRANSFERASE COMPONENT OF PYRUVATE DEHYDROGENASE COMPLEX"/>
    <property type="match status" value="1"/>
</dbReference>
<comment type="function">
    <text evidence="8">The pyruvate dehydrogenase complex catalyzes the overall conversion of pyruvate to acetyl-CoA and CO(2). It contains multiple copies of three enzymatic components: pyruvate dehydrogenase (E1), dihydrolipoamide acetyltransferase (E2) and lipoamide dehydrogenase (E3).</text>
</comment>
<dbReference type="PANTHER" id="PTHR43178">
    <property type="entry name" value="DIHYDROLIPOAMIDE ACETYLTRANSFERASE COMPONENT OF PYRUVATE DEHYDROGENASE COMPLEX"/>
    <property type="match status" value="1"/>
</dbReference>
<dbReference type="AlphaFoldDB" id="A0A8E4EY28"/>
<evidence type="ECO:0000256" key="8">
    <source>
        <dbReference type="ARBA" id="ARBA00025211"/>
    </source>
</evidence>
<dbReference type="FunFam" id="3.30.559.10:FF:000004">
    <property type="entry name" value="Acetyltransferase component of pyruvate dehydrogenase complex"/>
    <property type="match status" value="1"/>
</dbReference>
<evidence type="ECO:0000259" key="12">
    <source>
        <dbReference type="PROSITE" id="PS51826"/>
    </source>
</evidence>
<sequence>MILKDEVLRHHVLKNIELPDIGADEVEVTEVMVKVGDILELEQSILTVEGDKASIEIPSPFSGMVKTIEVEIGDKVSTGSLLIILVLSSEVPNDITCDSSIDSAGIKDIEALQNTDLVEATEMMVKFIDNPVFEQKINILEDKKLKTDSSRMRSYEQDRKVLSNNTNVEEEPEYLPESSVSTNSKIDCVQDNTDIHATPIIRRLARELGVNLVNIKGSGRKGRIIREDVYGYLKDALRRVESTKKVFGISALQEILPWPKLDFHKFGETEEVALSRVQQISAANLSRNWLIIPHVTQFEEVDITDLEKFRKQQNTEAKTKKQDLKLTPLVFVMKAVAKALEKFPHFNSYLSEDRKKILLRKYINIGIAVDTPNGLVVPVFRQVNKKGLIELSYQLSLTFKKARDGKLSLSDMQGGCFTISSLGSIGGTAFTPIINAPEVAILGLSRSSMKPVWNGTEFVPRLILPLSMSFDHRVIDGASGARFMVYIANIMSDIRRLIL</sequence>